<sequence length="314" mass="34891">MLTHIEDAARHLLRANRPLFRLPVTRGGRRHLTVTARNSVSSMSVDLYVSEMEPIRRMNTTVVTHADQTVDFDGHMNDATSVTCVHTFGDDLVQVTWAPHGADASTTRHVYTSAGLYKYSVSCYNWFSHVEHERAIYIRPSQKPVIVVEPLAHSPRGVGHARDAGEDAVVVTSGEPLRLTFLAKFGRSVSRLCQIEYGDLILTVNSVSSDDAMTFRHSYDEEGNYTVIIRCHSDQKITEASTTIIVTAPRDQVDDSVLTNNANPVIVLDDEELVILAPLSADDEELSEELSEERSEELSVDVPKHTHTVVSVAR</sequence>
<keyword evidence="2" id="KW-1185">Reference proteome</keyword>
<comment type="caution">
    <text evidence="1">The sequence shown here is derived from an EMBL/GenBank/DDBJ whole genome shotgun (WGS) entry which is preliminary data.</text>
</comment>
<gene>
    <name evidence="1" type="ORF">NP493_219g02016</name>
</gene>
<protein>
    <recommendedName>
        <fullName evidence="3">PKD domain-containing protein</fullName>
    </recommendedName>
</protein>
<dbReference type="Proteomes" id="UP001209878">
    <property type="component" value="Unassembled WGS sequence"/>
</dbReference>
<dbReference type="EMBL" id="JAODUO010000219">
    <property type="protein sequence ID" value="KAK2185894.1"/>
    <property type="molecule type" value="Genomic_DNA"/>
</dbReference>
<dbReference type="Gene3D" id="2.60.40.10">
    <property type="entry name" value="Immunoglobulins"/>
    <property type="match status" value="1"/>
</dbReference>
<reference evidence="1" key="1">
    <citation type="journal article" date="2023" name="Mol. Biol. Evol.">
        <title>Third-Generation Sequencing Reveals the Adaptive Role of the Epigenome in Three Deep-Sea Polychaetes.</title>
        <authorList>
            <person name="Perez M."/>
            <person name="Aroh O."/>
            <person name="Sun Y."/>
            <person name="Lan Y."/>
            <person name="Juniper S.K."/>
            <person name="Young C.R."/>
            <person name="Angers B."/>
            <person name="Qian P.Y."/>
        </authorList>
    </citation>
    <scope>NUCLEOTIDE SEQUENCE</scope>
    <source>
        <strain evidence="1">R07B-5</strain>
    </source>
</reference>
<evidence type="ECO:0000313" key="2">
    <source>
        <dbReference type="Proteomes" id="UP001209878"/>
    </source>
</evidence>
<organism evidence="1 2">
    <name type="scientific">Ridgeia piscesae</name>
    <name type="common">Tubeworm</name>
    <dbReference type="NCBI Taxonomy" id="27915"/>
    <lineage>
        <taxon>Eukaryota</taxon>
        <taxon>Metazoa</taxon>
        <taxon>Spiralia</taxon>
        <taxon>Lophotrochozoa</taxon>
        <taxon>Annelida</taxon>
        <taxon>Polychaeta</taxon>
        <taxon>Sedentaria</taxon>
        <taxon>Canalipalpata</taxon>
        <taxon>Sabellida</taxon>
        <taxon>Siboglinidae</taxon>
        <taxon>Ridgeia</taxon>
    </lineage>
</organism>
<name>A0AAD9P0F4_RIDPI</name>
<dbReference type="InterPro" id="IPR013783">
    <property type="entry name" value="Ig-like_fold"/>
</dbReference>
<accession>A0AAD9P0F4</accession>
<evidence type="ECO:0008006" key="3">
    <source>
        <dbReference type="Google" id="ProtNLM"/>
    </source>
</evidence>
<proteinExistence type="predicted"/>
<dbReference type="AlphaFoldDB" id="A0AAD9P0F4"/>
<evidence type="ECO:0000313" key="1">
    <source>
        <dbReference type="EMBL" id="KAK2185894.1"/>
    </source>
</evidence>
<dbReference type="SUPFAM" id="SSF49299">
    <property type="entry name" value="PKD domain"/>
    <property type="match status" value="2"/>
</dbReference>
<dbReference type="InterPro" id="IPR035986">
    <property type="entry name" value="PKD_dom_sf"/>
</dbReference>